<feature type="region of interest" description="Disordered" evidence="1">
    <location>
        <begin position="23"/>
        <end position="49"/>
    </location>
</feature>
<dbReference type="AlphaFoldDB" id="A0A7D5TH14"/>
<sequence>MKVTRRTLLTAIGGTATVALAGCSGDSGGDGGDGNGGETESNEWSTTDLDQEIEYNFPEGERITYESKPPAEVQDLGAFVRGDVLEVRGTLIVSEQIRQVVEIQAEFRQGEDVVGQPDTTLERPGPDEDHSFTVTTRSSEVDSIDSFTLHVKGPEPQT</sequence>
<name>A0A7D5TH14_9EURY</name>
<gene>
    <name evidence="2" type="ORF">HZS54_12340</name>
</gene>
<dbReference type="EMBL" id="CP058909">
    <property type="protein sequence ID" value="QLH82356.1"/>
    <property type="molecule type" value="Genomic_DNA"/>
</dbReference>
<dbReference type="RefSeq" id="WP_179922824.1">
    <property type="nucleotide sequence ID" value="NZ_CP058909.1"/>
</dbReference>
<dbReference type="KEGG" id="hpel:HZS54_12340"/>
<dbReference type="PROSITE" id="PS51257">
    <property type="entry name" value="PROKAR_LIPOPROTEIN"/>
    <property type="match status" value="1"/>
</dbReference>
<dbReference type="OrthoDB" id="384405at2157"/>
<reference evidence="2 3" key="1">
    <citation type="submission" date="2020-07" db="EMBL/GenBank/DDBJ databases">
        <title>Halosimplex litoreum sp. nov. and Halosimplex rubrum sp. nov., isolated from different salt environments.</title>
        <authorList>
            <person name="Cui H."/>
        </authorList>
    </citation>
    <scope>NUCLEOTIDE SEQUENCE [LARGE SCALE GENOMIC DNA]</scope>
    <source>
        <strain evidence="2 3">R2</strain>
    </source>
</reference>
<feature type="region of interest" description="Disordered" evidence="1">
    <location>
        <begin position="112"/>
        <end position="139"/>
    </location>
</feature>
<accession>A0A7D5TH14</accession>
<evidence type="ECO:0000313" key="3">
    <source>
        <dbReference type="Proteomes" id="UP000509346"/>
    </source>
</evidence>
<dbReference type="Proteomes" id="UP000509346">
    <property type="component" value="Chromosome"/>
</dbReference>
<dbReference type="GeneID" id="56083391"/>
<evidence type="ECO:0000256" key="1">
    <source>
        <dbReference type="SAM" id="MobiDB-lite"/>
    </source>
</evidence>
<feature type="compositionally biased region" description="Gly residues" evidence="1">
    <location>
        <begin position="25"/>
        <end position="37"/>
    </location>
</feature>
<evidence type="ECO:0000313" key="2">
    <source>
        <dbReference type="EMBL" id="QLH82356.1"/>
    </source>
</evidence>
<proteinExistence type="predicted"/>
<protein>
    <submittedName>
        <fullName evidence="2">Uncharacterized protein</fullName>
    </submittedName>
</protein>
<feature type="compositionally biased region" description="Basic and acidic residues" evidence="1">
    <location>
        <begin position="120"/>
        <end position="131"/>
    </location>
</feature>
<organism evidence="2 3">
    <name type="scientific">Halosimplex pelagicum</name>
    <dbReference type="NCBI Taxonomy" id="869886"/>
    <lineage>
        <taxon>Archaea</taxon>
        <taxon>Methanobacteriati</taxon>
        <taxon>Methanobacteriota</taxon>
        <taxon>Stenosarchaea group</taxon>
        <taxon>Halobacteria</taxon>
        <taxon>Halobacteriales</taxon>
        <taxon>Haloarculaceae</taxon>
        <taxon>Halosimplex</taxon>
    </lineage>
</organism>
<keyword evidence="3" id="KW-1185">Reference proteome</keyword>